<name>A0A2Z5UTI9_9COXI</name>
<accession>A0A2Z5UTI9</accession>
<organism evidence="2 3">
    <name type="scientific">Candidatus Rickettsiella viridis</name>
    <dbReference type="NCBI Taxonomy" id="676208"/>
    <lineage>
        <taxon>Bacteria</taxon>
        <taxon>Pseudomonadati</taxon>
        <taxon>Pseudomonadota</taxon>
        <taxon>Gammaproteobacteria</taxon>
        <taxon>Legionellales</taxon>
        <taxon>Coxiellaceae</taxon>
        <taxon>Rickettsiella</taxon>
    </lineage>
</organism>
<reference evidence="2 3" key="1">
    <citation type="submission" date="2017-03" db="EMBL/GenBank/DDBJ databases">
        <title>The genome sequence of Candidatus Rickettsiella viridis.</title>
        <authorList>
            <person name="Nikoh N."/>
            <person name="Tsuchida T."/>
            <person name="Yamaguchi K."/>
            <person name="Maeda T."/>
            <person name="Shigenobu S."/>
            <person name="Fukatsu T."/>
        </authorList>
    </citation>
    <scope>NUCLEOTIDE SEQUENCE [LARGE SCALE GENOMIC DNA]</scope>
    <source>
        <strain evidence="2 3">Ap-RA04</strain>
    </source>
</reference>
<evidence type="ECO:0000313" key="3">
    <source>
        <dbReference type="Proteomes" id="UP000282483"/>
    </source>
</evidence>
<dbReference type="RefSeq" id="WP_126322275.1">
    <property type="nucleotide sequence ID" value="NZ_AP018005.1"/>
</dbReference>
<dbReference type="OrthoDB" id="9841642at2"/>
<dbReference type="KEGG" id="rvi:RVIR1_02230"/>
<gene>
    <name evidence="2" type="ORF">RVIR1_02230</name>
</gene>
<evidence type="ECO:0000313" key="2">
    <source>
        <dbReference type="EMBL" id="BBB14758.1"/>
    </source>
</evidence>
<proteinExistence type="predicted"/>
<feature type="region of interest" description="Disordered" evidence="1">
    <location>
        <begin position="961"/>
        <end position="994"/>
    </location>
</feature>
<evidence type="ECO:0000256" key="1">
    <source>
        <dbReference type="SAM" id="MobiDB-lite"/>
    </source>
</evidence>
<dbReference type="EMBL" id="AP018005">
    <property type="protein sequence ID" value="BBB14758.1"/>
    <property type="molecule type" value="Genomic_DNA"/>
</dbReference>
<protein>
    <submittedName>
        <fullName evidence="2">Uncharacterized protein</fullName>
    </submittedName>
</protein>
<feature type="compositionally biased region" description="Basic and acidic residues" evidence="1">
    <location>
        <begin position="856"/>
        <end position="940"/>
    </location>
</feature>
<feature type="region of interest" description="Disordered" evidence="1">
    <location>
        <begin position="837"/>
        <end position="940"/>
    </location>
</feature>
<sequence>MIIDKITAFTTVKIAWEILEILHFMHVGHIAGKASYKGGSSVKHAMQHCYQEWQDKKDPTQRRMRKAETPYDFKAIGDTTQAINDINTQVEAYLAKLNSSVENLQQAKDCFSDIHDILTKLVNALKSNSDDQFSNLLLQLKSKFISFKDEFDKFSFSIKPPPRQLLYVADLDGNKMGVINQYNNRLQTMKDYFDLLEETEQKIANQFKKGFNAIPTLLPSTSSSSIYSPEQLQQAITQCIDSPKNTSETMLAIFKNDTELAITCADIVKLFASFQKIHKTMQTISLEDDPAWFCLLTDEKEIEEVGQRIFLHAMNEAKISDKDKLLIAKIFLRKPVPTHLMKQIEVDELAYEMADILRRWQIEKCEQLTQFLSTLTKEGVPLPSRKQDPDGRLEWELLEWLKTQREEQHSIDLFKTILVSPCCFSQCSIESARTQLKDLSLAENIDILIQKHLTSHWGAIWEKSDNLIQLPLKFKTDILPTDRMKPDTSEKPNVVSSVIQELATKLMTDLEKLKVELVKSRPKYSKKLKEFNPEKEQAIAIQKDQEHENGVERIKQLQSSIQDIDSSLDSSLAHYLYQPKAINPIDKARQVPTIDDLSYVIYKGVDPNSICQWKTHYQNVPQNDKLMHYFTPDQQQDETRAKAWLYACTICQVNAMPAFSHLFTTDRLLALENTPESQAAIKNTLSIQVFFKDPKKILSIATNSKALNGVTPKTVEETETAFQQLQDYYVLALVRVHPEYRNQLPFGEQLKCLVKNLFKVGQEIGKNRLEHVQVYMGDLCAVLSGEHVEAINTAITKLNENYNSLCATAKRAHKSQLYAIMDKAIKGPIAEIKRQMGGLSKEMPKTPSDLNSTVKQVEEKKETFKELENERKEKEAAQAREQEERKEKEKEREEKEKEREEKEKEREEKETERKEKEAAQAREKEERKEKEAAQVREQEAQAEIERLKALYAELKKQVPPQPIATGSRATLFPAPQATNTMPENPVLPENSYAP</sequence>
<dbReference type="Proteomes" id="UP000282483">
    <property type="component" value="Chromosome"/>
</dbReference>
<dbReference type="PANTHER" id="PTHR45615:SF80">
    <property type="entry name" value="GRIP DOMAIN-CONTAINING PROTEIN"/>
    <property type="match status" value="1"/>
</dbReference>
<dbReference type="PANTHER" id="PTHR45615">
    <property type="entry name" value="MYOSIN HEAVY CHAIN, NON-MUSCLE"/>
    <property type="match status" value="1"/>
</dbReference>
<keyword evidence="3" id="KW-1185">Reference proteome</keyword>
<dbReference type="AlphaFoldDB" id="A0A2Z5UTI9"/>